<dbReference type="GO" id="GO:0005737">
    <property type="term" value="C:cytoplasm"/>
    <property type="evidence" value="ECO:0007669"/>
    <property type="project" value="TreeGrafter"/>
</dbReference>
<dbReference type="Proteomes" id="UP000311713">
    <property type="component" value="Unassembled WGS sequence"/>
</dbReference>
<dbReference type="Gene3D" id="3.50.50.60">
    <property type="entry name" value="FAD/NAD(P)-binding domain"/>
    <property type="match status" value="1"/>
</dbReference>
<comment type="caution">
    <text evidence="3">The sequence shown here is derived from an EMBL/GenBank/DDBJ whole genome shotgun (WGS) entry which is preliminary data.</text>
</comment>
<dbReference type="AlphaFoldDB" id="A0A5C4URY0"/>
<reference evidence="3 4" key="1">
    <citation type="submission" date="2019-06" db="EMBL/GenBank/DDBJ databases">
        <title>Draft genome of Streptomyces sedi sp. JCM16909.</title>
        <authorList>
            <person name="Klykleung N."/>
            <person name="Tanasupawat S."/>
            <person name="Kudo T."/>
            <person name="Yuki M."/>
            <person name="Ohkuma M."/>
        </authorList>
    </citation>
    <scope>NUCLEOTIDE SEQUENCE [LARGE SCALE GENOMIC DNA]</scope>
    <source>
        <strain evidence="3 4">JCM 16909</strain>
    </source>
</reference>
<accession>A0A5C4URY0</accession>
<dbReference type="PANTHER" id="PTHR13847">
    <property type="entry name" value="SARCOSINE DEHYDROGENASE-RELATED"/>
    <property type="match status" value="1"/>
</dbReference>
<dbReference type="InterPro" id="IPR036188">
    <property type="entry name" value="FAD/NAD-bd_sf"/>
</dbReference>
<evidence type="ECO:0000256" key="1">
    <source>
        <dbReference type="ARBA" id="ARBA00023002"/>
    </source>
</evidence>
<proteinExistence type="predicted"/>
<evidence type="ECO:0000313" key="4">
    <source>
        <dbReference type="Proteomes" id="UP000311713"/>
    </source>
</evidence>
<dbReference type="OrthoDB" id="4775411at2"/>
<dbReference type="Pfam" id="PF01266">
    <property type="entry name" value="DAO"/>
    <property type="match status" value="1"/>
</dbReference>
<evidence type="ECO:0000313" key="3">
    <source>
        <dbReference type="EMBL" id="TNM25709.1"/>
    </source>
</evidence>
<dbReference type="RefSeq" id="WP_139649733.1">
    <property type="nucleotide sequence ID" value="NZ_BAAAZS010000163.1"/>
</dbReference>
<feature type="domain" description="FAD dependent oxidoreductase" evidence="2">
    <location>
        <begin position="4"/>
        <end position="330"/>
    </location>
</feature>
<dbReference type="EMBL" id="VDGT01000029">
    <property type="protein sequence ID" value="TNM25709.1"/>
    <property type="molecule type" value="Genomic_DNA"/>
</dbReference>
<gene>
    <name evidence="3" type="ORF">FH715_26410</name>
</gene>
<dbReference type="SUPFAM" id="SSF51905">
    <property type="entry name" value="FAD/NAD(P)-binding domain"/>
    <property type="match status" value="1"/>
</dbReference>
<dbReference type="PANTHER" id="PTHR13847:SF289">
    <property type="entry name" value="GLYCINE OXIDASE"/>
    <property type="match status" value="1"/>
</dbReference>
<keyword evidence="1" id="KW-0560">Oxidoreductase</keyword>
<name>A0A5C4URY0_9ACTN</name>
<keyword evidence="4" id="KW-1185">Reference proteome</keyword>
<protein>
    <submittedName>
        <fullName evidence="3">FAD-binding oxidoreductase</fullName>
    </submittedName>
</protein>
<evidence type="ECO:0000259" key="2">
    <source>
        <dbReference type="Pfam" id="PF01266"/>
    </source>
</evidence>
<dbReference type="GO" id="GO:0016491">
    <property type="term" value="F:oxidoreductase activity"/>
    <property type="evidence" value="ECO:0007669"/>
    <property type="project" value="UniProtKB-KW"/>
</dbReference>
<sequence length="348" mass="36019">MSGVVVVGAGIVGASVAYHLARRSVPVTLLDREPTPATGVTDGSFAWVGGCGNGGSPGATDLRGSVLEDHRRLEAELPGHRVRWVGSLSWSDAAPSGGERLWPGQFRVGREEIAALEPALIDPPETAVHTPSDGGVDPVAMTRALVDAARAHGAAHVPNATVSALRVAGERVEGVWSSAGYHAAEAVVLAAGTEVPRLCAPLVPELPVTVSPAQLVRLSAPPGLVRTILDSPGLEVREVREGELLLPLAVPPGAFSPSSARRAADEALARVRALLRGGAECRLLDQRVSGRPMPADGPLVGPVTRDRSLWVTVTHAAITLAPTVGRLVADALVTGALAPELSRCQPRR</sequence>
<dbReference type="InterPro" id="IPR006076">
    <property type="entry name" value="FAD-dep_OxRdtase"/>
</dbReference>
<dbReference type="Gene3D" id="3.30.9.10">
    <property type="entry name" value="D-Amino Acid Oxidase, subunit A, domain 2"/>
    <property type="match status" value="1"/>
</dbReference>
<organism evidence="3 4">
    <name type="scientific">Streptomyces sedi</name>
    <dbReference type="NCBI Taxonomy" id="555059"/>
    <lineage>
        <taxon>Bacteria</taxon>
        <taxon>Bacillati</taxon>
        <taxon>Actinomycetota</taxon>
        <taxon>Actinomycetes</taxon>
        <taxon>Kitasatosporales</taxon>
        <taxon>Streptomycetaceae</taxon>
        <taxon>Streptomyces</taxon>
    </lineage>
</organism>